<organism evidence="3 4">
    <name type="scientific">Tetradesmus obliquus</name>
    <name type="common">Green alga</name>
    <name type="synonym">Acutodesmus obliquus</name>
    <dbReference type="NCBI Taxonomy" id="3088"/>
    <lineage>
        <taxon>Eukaryota</taxon>
        <taxon>Viridiplantae</taxon>
        <taxon>Chlorophyta</taxon>
        <taxon>core chlorophytes</taxon>
        <taxon>Chlorophyceae</taxon>
        <taxon>CS clade</taxon>
        <taxon>Sphaeropleales</taxon>
        <taxon>Scenedesmaceae</taxon>
        <taxon>Tetradesmus</taxon>
    </lineage>
</organism>
<gene>
    <name evidence="3" type="ORF">OEZ85_005928</name>
</gene>
<dbReference type="PROSITE" id="PS51257">
    <property type="entry name" value="PROKAR_LIPOPROTEIN"/>
    <property type="match status" value="1"/>
</dbReference>
<feature type="signal peptide" evidence="2">
    <location>
        <begin position="1"/>
        <end position="22"/>
    </location>
</feature>
<keyword evidence="4" id="KW-1185">Reference proteome</keyword>
<protein>
    <submittedName>
        <fullName evidence="3">Uncharacterized protein</fullName>
    </submittedName>
</protein>
<name>A0ABY8UFM5_TETOB</name>
<evidence type="ECO:0000313" key="4">
    <source>
        <dbReference type="Proteomes" id="UP001244341"/>
    </source>
</evidence>
<evidence type="ECO:0000256" key="2">
    <source>
        <dbReference type="SAM" id="SignalP"/>
    </source>
</evidence>
<reference evidence="3 4" key="1">
    <citation type="submission" date="2023-05" db="EMBL/GenBank/DDBJ databases">
        <title>A 100% complete, gapless, phased diploid assembly of the Scenedesmus obliquus UTEX 3031 genome.</title>
        <authorList>
            <person name="Biondi T.C."/>
            <person name="Hanschen E.R."/>
            <person name="Kwon T."/>
            <person name="Eng W."/>
            <person name="Kruse C.P.S."/>
            <person name="Koehler S.I."/>
            <person name="Kunde Y."/>
            <person name="Gleasner C.D."/>
            <person name="You Mak K.T."/>
            <person name="Polle J."/>
            <person name="Hovde B.T."/>
            <person name="Starkenburg S.R."/>
        </authorList>
    </citation>
    <scope>NUCLEOTIDE SEQUENCE [LARGE SCALE GENOMIC DNA]</scope>
    <source>
        <strain evidence="3 4">DOE0152z</strain>
    </source>
</reference>
<proteinExistence type="predicted"/>
<feature type="region of interest" description="Disordered" evidence="1">
    <location>
        <begin position="84"/>
        <end position="111"/>
    </location>
</feature>
<accession>A0ABY8UFM5</accession>
<evidence type="ECO:0000256" key="1">
    <source>
        <dbReference type="SAM" id="MobiDB-lite"/>
    </source>
</evidence>
<feature type="compositionally biased region" description="Low complexity" evidence="1">
    <location>
        <begin position="91"/>
        <end position="104"/>
    </location>
</feature>
<evidence type="ECO:0000313" key="3">
    <source>
        <dbReference type="EMBL" id="WIA20067.1"/>
    </source>
</evidence>
<feature type="chain" id="PRO_5046369705" evidence="2">
    <location>
        <begin position="23"/>
        <end position="111"/>
    </location>
</feature>
<dbReference type="EMBL" id="CP126218">
    <property type="protein sequence ID" value="WIA20067.1"/>
    <property type="molecule type" value="Genomic_DNA"/>
</dbReference>
<sequence length="111" mass="11585">MASKAVCVCLVALVAGACIAEAARVGPMASADNVQTAPAKPLEAATRTTMPLPPAQPHLHPIDAGVHPSTDLWRQPWFKGDVWRPQGWPHNGAADNSAAAGDAGVSTSWRR</sequence>
<dbReference type="Proteomes" id="UP001244341">
    <property type="component" value="Chromosome 11b"/>
</dbReference>
<keyword evidence="2" id="KW-0732">Signal</keyword>